<gene>
    <name evidence="1" type="ORF">PRIO_3067</name>
</gene>
<dbReference type="AlphaFoldDB" id="A0A0E4CWM9"/>
<dbReference type="PATRIC" id="fig|1073571.4.peg.3272"/>
<reference evidence="2" key="1">
    <citation type="submission" date="2015-03" db="EMBL/GenBank/DDBJ databases">
        <authorList>
            <person name="Wibberg D."/>
        </authorList>
    </citation>
    <scope>NUCLEOTIDE SEQUENCE [LARGE SCALE GENOMIC DNA]</scope>
</reference>
<sequence>MARTKTQKALLKAERSGTWCAERNRRLNDHYGAISQHVRVTPSKQQKLNKVKHKERIFQDGAPFAYPGEQKLTSLFVRFRKSEIKGKNTFDWAV</sequence>
<proteinExistence type="predicted"/>
<dbReference type="Proteomes" id="UP000033163">
    <property type="component" value="Chromosome I"/>
</dbReference>
<evidence type="ECO:0008006" key="3">
    <source>
        <dbReference type="Google" id="ProtNLM"/>
    </source>
</evidence>
<organism evidence="1 2">
    <name type="scientific">Paenibacillus riograndensis SBR5</name>
    <dbReference type="NCBI Taxonomy" id="1073571"/>
    <lineage>
        <taxon>Bacteria</taxon>
        <taxon>Bacillati</taxon>
        <taxon>Bacillota</taxon>
        <taxon>Bacilli</taxon>
        <taxon>Bacillales</taxon>
        <taxon>Paenibacillaceae</taxon>
        <taxon>Paenibacillus</taxon>
        <taxon>Paenibacillus sonchi group</taxon>
    </lineage>
</organism>
<protein>
    <recommendedName>
        <fullName evidence="3">YqkK</fullName>
    </recommendedName>
</protein>
<dbReference type="HOGENOM" id="CLU_185256_0_0_9"/>
<dbReference type="KEGG" id="pri:PRIO_3067"/>
<dbReference type="EMBL" id="LN831776">
    <property type="protein sequence ID" value="CQR55470.1"/>
    <property type="molecule type" value="Genomic_DNA"/>
</dbReference>
<evidence type="ECO:0000313" key="2">
    <source>
        <dbReference type="Proteomes" id="UP000033163"/>
    </source>
</evidence>
<evidence type="ECO:0000313" key="1">
    <source>
        <dbReference type="EMBL" id="CQR55470.1"/>
    </source>
</evidence>
<accession>A0A0E4CWM9</accession>
<name>A0A0E4CWM9_9BACL</name>